<dbReference type="PROSITE" id="PS00445">
    <property type="entry name" value="FGGY_KINASES_2"/>
    <property type="match status" value="1"/>
</dbReference>
<dbReference type="PANTHER" id="PTHR43095:SF5">
    <property type="entry name" value="XYLULOSE KINASE"/>
    <property type="match status" value="1"/>
</dbReference>
<dbReference type="EMBL" id="BAABDO010000070">
    <property type="protein sequence ID" value="GAA4148058.1"/>
    <property type="molecule type" value="Genomic_DNA"/>
</dbReference>
<dbReference type="InterPro" id="IPR018484">
    <property type="entry name" value="FGGY_N"/>
</dbReference>
<evidence type="ECO:0000259" key="6">
    <source>
        <dbReference type="Pfam" id="PF00370"/>
    </source>
</evidence>
<dbReference type="SUPFAM" id="SSF53067">
    <property type="entry name" value="Actin-like ATPase domain"/>
    <property type="match status" value="2"/>
</dbReference>
<dbReference type="Gene3D" id="3.30.420.40">
    <property type="match status" value="2"/>
</dbReference>
<evidence type="ECO:0000256" key="4">
    <source>
        <dbReference type="ARBA" id="ARBA00022777"/>
    </source>
</evidence>
<evidence type="ECO:0000313" key="8">
    <source>
        <dbReference type="EMBL" id="GAA4148058.1"/>
    </source>
</evidence>
<protein>
    <submittedName>
        <fullName evidence="8">Xylulokinase</fullName>
    </submittedName>
</protein>
<reference evidence="9" key="1">
    <citation type="journal article" date="2019" name="Int. J. Syst. Evol. Microbiol.">
        <title>The Global Catalogue of Microorganisms (GCM) 10K type strain sequencing project: providing services to taxonomists for standard genome sequencing and annotation.</title>
        <authorList>
            <consortium name="The Broad Institute Genomics Platform"/>
            <consortium name="The Broad Institute Genome Sequencing Center for Infectious Disease"/>
            <person name="Wu L."/>
            <person name="Ma J."/>
        </authorList>
    </citation>
    <scope>NUCLEOTIDE SEQUENCE [LARGE SCALE GENOMIC DNA]</scope>
    <source>
        <strain evidence="9">JCM 17316</strain>
    </source>
</reference>
<keyword evidence="9" id="KW-1185">Reference proteome</keyword>
<dbReference type="InterPro" id="IPR018483">
    <property type="entry name" value="Carb_kinase_FGGY_CS"/>
</dbReference>
<keyword evidence="4 5" id="KW-0418">Kinase</keyword>
<dbReference type="InterPro" id="IPR000577">
    <property type="entry name" value="Carb_kinase_FGGY"/>
</dbReference>
<dbReference type="Pfam" id="PF02782">
    <property type="entry name" value="FGGY_C"/>
    <property type="match status" value="1"/>
</dbReference>
<dbReference type="RefSeq" id="WP_345023197.1">
    <property type="nucleotide sequence ID" value="NZ_BAABDO010000070.1"/>
</dbReference>
<keyword evidence="2" id="KW-0119">Carbohydrate metabolism</keyword>
<evidence type="ECO:0000313" key="9">
    <source>
        <dbReference type="Proteomes" id="UP001500266"/>
    </source>
</evidence>
<evidence type="ECO:0000259" key="7">
    <source>
        <dbReference type="Pfam" id="PF02782"/>
    </source>
</evidence>
<evidence type="ECO:0000256" key="5">
    <source>
        <dbReference type="RuleBase" id="RU003733"/>
    </source>
</evidence>
<gene>
    <name evidence="8" type="primary">xylB_1</name>
    <name evidence="8" type="ORF">GCM10022416_42090</name>
</gene>
<evidence type="ECO:0000256" key="2">
    <source>
        <dbReference type="ARBA" id="ARBA00022629"/>
    </source>
</evidence>
<dbReference type="Proteomes" id="UP001500266">
    <property type="component" value="Unassembled WGS sequence"/>
</dbReference>
<organism evidence="8 9">
    <name type="scientific">Actinomadura keratinilytica</name>
    <dbReference type="NCBI Taxonomy" id="547461"/>
    <lineage>
        <taxon>Bacteria</taxon>
        <taxon>Bacillati</taxon>
        <taxon>Actinomycetota</taxon>
        <taxon>Actinomycetes</taxon>
        <taxon>Streptosporangiales</taxon>
        <taxon>Thermomonosporaceae</taxon>
        <taxon>Actinomadura</taxon>
    </lineage>
</organism>
<feature type="domain" description="Carbohydrate kinase FGGY N-terminal" evidence="6">
    <location>
        <begin position="6"/>
        <end position="231"/>
    </location>
</feature>
<sequence length="482" mass="50154">MTARVTVGVDIGTTGLKAVALDDRARVLRERTVRYPTRLAGMGAEQDADAWWRAACEALPEVVGGAEVTSAAVTCQAPTMVAVDAHGDPVGPALTWIDRRAMAEAREIGELLGTSRNGPDPYHGTAKLLWWARHRPAELDKAAAVLHANGFLVRRLTGESSLDDSGACLMQGWDGGWPAALAGAGVPVGMLPDAVPCRTVVGRVTPEAAALTGLPAGTPVAAGGIDAVGSALEAGVLRPGDPLTEMTGFSTVTVLAVPRGTAVPGLIHSRHCVDGVDLVLTAQVSTGAVVDWVRALTGEPPGLLDSGPLLERPRPTRLLAAPSFAGERTPSWDARVRGAVVGLDLGVDARDLLLAVFEGTAFALRADLEALEAAGHDVPSVLCTGGGAKSEAWLQVKADVLGREIQVPVTGHGAAVGAAMLAGLAVGVWASPEEVRDLAVVPSRVHRPDPERAARYTERYELFRRLRATLPPLTHPMVQGES</sequence>
<keyword evidence="3 5" id="KW-0808">Transferase</keyword>
<name>A0ABP7Z620_9ACTN</name>
<comment type="similarity">
    <text evidence="1 5">Belongs to the FGGY kinase family.</text>
</comment>
<dbReference type="PANTHER" id="PTHR43095">
    <property type="entry name" value="SUGAR KINASE"/>
    <property type="match status" value="1"/>
</dbReference>
<evidence type="ECO:0000256" key="1">
    <source>
        <dbReference type="ARBA" id="ARBA00009156"/>
    </source>
</evidence>
<dbReference type="InterPro" id="IPR043129">
    <property type="entry name" value="ATPase_NBD"/>
</dbReference>
<dbReference type="Pfam" id="PF00370">
    <property type="entry name" value="FGGY_N"/>
    <property type="match status" value="1"/>
</dbReference>
<accession>A0ABP7Z620</accession>
<evidence type="ECO:0000256" key="3">
    <source>
        <dbReference type="ARBA" id="ARBA00022679"/>
    </source>
</evidence>
<dbReference type="InterPro" id="IPR018485">
    <property type="entry name" value="FGGY_C"/>
</dbReference>
<comment type="caution">
    <text evidence="8">The sequence shown here is derived from an EMBL/GenBank/DDBJ whole genome shotgun (WGS) entry which is preliminary data.</text>
</comment>
<dbReference type="PIRSF" id="PIRSF000538">
    <property type="entry name" value="GlpK"/>
    <property type="match status" value="1"/>
</dbReference>
<dbReference type="InterPro" id="IPR050406">
    <property type="entry name" value="FGGY_Carb_Kinase"/>
</dbReference>
<feature type="domain" description="Carbohydrate kinase FGGY C-terminal" evidence="7">
    <location>
        <begin position="278"/>
        <end position="425"/>
    </location>
</feature>
<proteinExistence type="inferred from homology"/>
<keyword evidence="2" id="KW-0859">Xylose metabolism</keyword>